<keyword evidence="3" id="KW-1185">Reference proteome</keyword>
<reference evidence="2 3" key="1">
    <citation type="submission" date="2016-11" db="EMBL/GenBank/DDBJ databases">
        <title>The macronuclear genome of Stentor coeruleus: a giant cell with tiny introns.</title>
        <authorList>
            <person name="Slabodnick M."/>
            <person name="Ruby J.G."/>
            <person name="Reiff S.B."/>
            <person name="Swart E.C."/>
            <person name="Gosai S."/>
            <person name="Prabakaran S."/>
            <person name="Witkowska E."/>
            <person name="Larue G.E."/>
            <person name="Fisher S."/>
            <person name="Freeman R.M."/>
            <person name="Gunawardena J."/>
            <person name="Chu W."/>
            <person name="Stover N.A."/>
            <person name="Gregory B.D."/>
            <person name="Nowacki M."/>
            <person name="Derisi J."/>
            <person name="Roy S.W."/>
            <person name="Marshall W.F."/>
            <person name="Sood P."/>
        </authorList>
    </citation>
    <scope>NUCLEOTIDE SEQUENCE [LARGE SCALE GENOMIC DNA]</scope>
    <source>
        <strain evidence="2">WM001</strain>
    </source>
</reference>
<dbReference type="AlphaFoldDB" id="A0A1R2AP54"/>
<name>A0A1R2AP54_9CILI</name>
<keyword evidence="1" id="KW-0812">Transmembrane</keyword>
<proteinExistence type="predicted"/>
<organism evidence="2 3">
    <name type="scientific">Stentor coeruleus</name>
    <dbReference type="NCBI Taxonomy" id="5963"/>
    <lineage>
        <taxon>Eukaryota</taxon>
        <taxon>Sar</taxon>
        <taxon>Alveolata</taxon>
        <taxon>Ciliophora</taxon>
        <taxon>Postciliodesmatophora</taxon>
        <taxon>Heterotrichea</taxon>
        <taxon>Heterotrichida</taxon>
        <taxon>Stentoridae</taxon>
        <taxon>Stentor</taxon>
    </lineage>
</organism>
<dbReference type="Proteomes" id="UP000187209">
    <property type="component" value="Unassembled WGS sequence"/>
</dbReference>
<evidence type="ECO:0000313" key="3">
    <source>
        <dbReference type="Proteomes" id="UP000187209"/>
    </source>
</evidence>
<evidence type="ECO:0000313" key="2">
    <source>
        <dbReference type="EMBL" id="OMJ66302.1"/>
    </source>
</evidence>
<dbReference type="EMBL" id="MPUH01001755">
    <property type="protein sequence ID" value="OMJ66302.1"/>
    <property type="molecule type" value="Genomic_DNA"/>
</dbReference>
<keyword evidence="1" id="KW-0472">Membrane</keyword>
<accession>A0A1R2AP54</accession>
<comment type="caution">
    <text evidence="2">The sequence shown here is derived from an EMBL/GenBank/DDBJ whole genome shotgun (WGS) entry which is preliminary data.</text>
</comment>
<evidence type="ECO:0000256" key="1">
    <source>
        <dbReference type="SAM" id="Phobius"/>
    </source>
</evidence>
<gene>
    <name evidence="2" type="ORF">SteCoe_36892</name>
</gene>
<sequence length="91" mass="10658">MESFLIQIFVGIILIILGLLGIWFWFPQDLEEKQILKGLSMAPIELNNILETKNMVQYHLKWAKHSGDTERVDQLQFELAEIDLKISQMNK</sequence>
<keyword evidence="1" id="KW-1133">Transmembrane helix</keyword>
<feature type="transmembrane region" description="Helical" evidence="1">
    <location>
        <begin position="6"/>
        <end position="26"/>
    </location>
</feature>
<protein>
    <submittedName>
        <fullName evidence="2">Uncharacterized protein</fullName>
    </submittedName>
</protein>